<accession>A0A820KCB9</accession>
<proteinExistence type="predicted"/>
<protein>
    <submittedName>
        <fullName evidence="2">Uncharacterized protein</fullName>
    </submittedName>
</protein>
<dbReference type="EMBL" id="CAJOBE010045484">
    <property type="protein sequence ID" value="CAF4340456.1"/>
    <property type="molecule type" value="Genomic_DNA"/>
</dbReference>
<sequence length="38" mass="4462">GEINLRSDPSDEDIVQASKSSSRKLMRYLDYPTKRKYN</sequence>
<evidence type="ECO:0000256" key="1">
    <source>
        <dbReference type="SAM" id="MobiDB-lite"/>
    </source>
</evidence>
<dbReference type="Proteomes" id="UP000663874">
    <property type="component" value="Unassembled WGS sequence"/>
</dbReference>
<comment type="caution">
    <text evidence="2">The sequence shown here is derived from an EMBL/GenBank/DDBJ whole genome shotgun (WGS) entry which is preliminary data.</text>
</comment>
<feature type="non-terminal residue" evidence="2">
    <location>
        <position position="1"/>
    </location>
</feature>
<name>A0A820KCB9_9BILA</name>
<organism evidence="2 3">
    <name type="scientific">Rotaria sordida</name>
    <dbReference type="NCBI Taxonomy" id="392033"/>
    <lineage>
        <taxon>Eukaryota</taxon>
        <taxon>Metazoa</taxon>
        <taxon>Spiralia</taxon>
        <taxon>Gnathifera</taxon>
        <taxon>Rotifera</taxon>
        <taxon>Eurotatoria</taxon>
        <taxon>Bdelloidea</taxon>
        <taxon>Philodinida</taxon>
        <taxon>Philodinidae</taxon>
        <taxon>Rotaria</taxon>
    </lineage>
</organism>
<reference evidence="2" key="1">
    <citation type="submission" date="2021-02" db="EMBL/GenBank/DDBJ databases">
        <authorList>
            <person name="Nowell W R."/>
        </authorList>
    </citation>
    <scope>NUCLEOTIDE SEQUENCE</scope>
</reference>
<gene>
    <name evidence="2" type="ORF">FNK824_LOCUS41996</name>
</gene>
<feature type="region of interest" description="Disordered" evidence="1">
    <location>
        <begin position="1"/>
        <end position="21"/>
    </location>
</feature>
<dbReference type="AlphaFoldDB" id="A0A820KCB9"/>
<evidence type="ECO:0000313" key="2">
    <source>
        <dbReference type="EMBL" id="CAF4340456.1"/>
    </source>
</evidence>
<evidence type="ECO:0000313" key="3">
    <source>
        <dbReference type="Proteomes" id="UP000663874"/>
    </source>
</evidence>